<evidence type="ECO:0000313" key="2">
    <source>
        <dbReference type="Proteomes" id="UP000199306"/>
    </source>
</evidence>
<dbReference type="Proteomes" id="UP000199306">
    <property type="component" value="Unassembled WGS sequence"/>
</dbReference>
<dbReference type="RefSeq" id="WP_092017102.1">
    <property type="nucleotide sequence ID" value="NZ_FOXH01000006.1"/>
</dbReference>
<sequence length="94" mass="10744">MCKPQSEIPVLMLFDDGSDPDIKKHFLKLKEDYPDLANYLLVNTTEYPVVAKSFHLSEKSTLVATISGKEYWRHSGDFTIELVKRKIAVPETIC</sequence>
<dbReference type="EMBL" id="FOXH01000006">
    <property type="protein sequence ID" value="SFP81697.1"/>
    <property type="molecule type" value="Genomic_DNA"/>
</dbReference>
<dbReference type="OrthoDB" id="964174at2"/>
<dbReference type="SUPFAM" id="SSF52833">
    <property type="entry name" value="Thioredoxin-like"/>
    <property type="match status" value="1"/>
</dbReference>
<evidence type="ECO:0000313" key="1">
    <source>
        <dbReference type="EMBL" id="SFP81697.1"/>
    </source>
</evidence>
<reference evidence="1 2" key="1">
    <citation type="submission" date="2016-10" db="EMBL/GenBank/DDBJ databases">
        <authorList>
            <person name="de Groot N.N."/>
        </authorList>
    </citation>
    <scope>NUCLEOTIDE SEQUENCE [LARGE SCALE GENOMIC DNA]</scope>
    <source>
        <strain evidence="2">E92,LMG 26720,CCM 7988</strain>
    </source>
</reference>
<name>A0A1I5TG98_9BACT</name>
<dbReference type="AlphaFoldDB" id="A0A1I5TG98"/>
<gene>
    <name evidence="1" type="ORF">SAMN04515674_10623</name>
</gene>
<accession>A0A1I5TG98</accession>
<dbReference type="InterPro" id="IPR036249">
    <property type="entry name" value="Thioredoxin-like_sf"/>
</dbReference>
<organism evidence="1 2">
    <name type="scientific">Pseudarcicella hirudinis</name>
    <dbReference type="NCBI Taxonomy" id="1079859"/>
    <lineage>
        <taxon>Bacteria</taxon>
        <taxon>Pseudomonadati</taxon>
        <taxon>Bacteroidota</taxon>
        <taxon>Cytophagia</taxon>
        <taxon>Cytophagales</taxon>
        <taxon>Flectobacillaceae</taxon>
        <taxon>Pseudarcicella</taxon>
    </lineage>
</organism>
<protein>
    <submittedName>
        <fullName evidence="1">Uncharacterized protein</fullName>
    </submittedName>
</protein>
<proteinExistence type="predicted"/>
<keyword evidence="2" id="KW-1185">Reference proteome</keyword>